<name>A0ACA9M1X1_9GLOM</name>
<dbReference type="Proteomes" id="UP000789920">
    <property type="component" value="Unassembled WGS sequence"/>
</dbReference>
<proteinExistence type="predicted"/>
<accession>A0ACA9M1X1</accession>
<keyword evidence="2" id="KW-1185">Reference proteome</keyword>
<sequence length="131" mass="15236">MRKNLKSEEMVITILEPVKNVISLILVKIDVILVMLNIFRKALVNELVKFTEIEKVKELETVSSELQTLYLKQEKLNKSKFKQLTNKGKIKQIEEKIVDYSSQIEKLNKEIEERKIEPIAEGGFGKVYKAE</sequence>
<comment type="caution">
    <text evidence="1">The sequence shown here is derived from an EMBL/GenBank/DDBJ whole genome shotgun (WGS) entry which is preliminary data.</text>
</comment>
<protein>
    <submittedName>
        <fullName evidence="1">12894_t:CDS:1</fullName>
    </submittedName>
</protein>
<evidence type="ECO:0000313" key="1">
    <source>
        <dbReference type="EMBL" id="CAG8562166.1"/>
    </source>
</evidence>
<evidence type="ECO:0000313" key="2">
    <source>
        <dbReference type="Proteomes" id="UP000789920"/>
    </source>
</evidence>
<reference evidence="1" key="1">
    <citation type="submission" date="2021-06" db="EMBL/GenBank/DDBJ databases">
        <authorList>
            <person name="Kallberg Y."/>
            <person name="Tangrot J."/>
            <person name="Rosling A."/>
        </authorList>
    </citation>
    <scope>NUCLEOTIDE SEQUENCE</scope>
    <source>
        <strain evidence="1">MA461A</strain>
    </source>
</reference>
<dbReference type="EMBL" id="CAJVQC010006051">
    <property type="protein sequence ID" value="CAG8562166.1"/>
    <property type="molecule type" value="Genomic_DNA"/>
</dbReference>
<gene>
    <name evidence="1" type="ORF">RPERSI_LOCUS4411</name>
</gene>
<organism evidence="1 2">
    <name type="scientific">Racocetra persica</name>
    <dbReference type="NCBI Taxonomy" id="160502"/>
    <lineage>
        <taxon>Eukaryota</taxon>
        <taxon>Fungi</taxon>
        <taxon>Fungi incertae sedis</taxon>
        <taxon>Mucoromycota</taxon>
        <taxon>Glomeromycotina</taxon>
        <taxon>Glomeromycetes</taxon>
        <taxon>Diversisporales</taxon>
        <taxon>Gigasporaceae</taxon>
        <taxon>Racocetra</taxon>
    </lineage>
</organism>